<dbReference type="PANTHER" id="PTHR30290">
    <property type="entry name" value="PERIPLASMIC BINDING COMPONENT OF ABC TRANSPORTER"/>
    <property type="match status" value="1"/>
</dbReference>
<keyword evidence="3" id="KW-0813">Transport</keyword>
<sequence length="204" mass="22831">MCLELGYADQGEVAENHHVCPIHPEYAELPAPENDPAKAAALMAEAGLADFEHELISIDDNWRRDTCDAVAAQLRDAGIQVRRTIIPGNTFWNDWADYPFSATDWAQRPLGVQVLALAYRSGEAWNETGFANAEFDETLKQAMAIADADVRREQSAKLQKIMQNEGVVIQPYWRATYRHARPGVIGAEQHPTFEIHVYKLGLEA</sequence>
<feature type="domain" description="Solute-binding protein family 5" evidence="5">
    <location>
        <begin position="7"/>
        <end position="110"/>
    </location>
</feature>
<protein>
    <submittedName>
        <fullName evidence="6">Extracellular solute-binding protein, family 5 Middle</fullName>
    </submittedName>
</protein>
<keyword evidence="4" id="KW-0732">Signal</keyword>
<dbReference type="GO" id="GO:0030313">
    <property type="term" value="C:cell envelope"/>
    <property type="evidence" value="ECO:0007669"/>
    <property type="project" value="UniProtKB-SubCell"/>
</dbReference>
<comment type="subcellular location">
    <subcellularLocation>
        <location evidence="1">Periplasm</location>
    </subcellularLocation>
</comment>
<dbReference type="GO" id="GO:1904680">
    <property type="term" value="F:peptide transmembrane transporter activity"/>
    <property type="evidence" value="ECO:0007669"/>
    <property type="project" value="TreeGrafter"/>
</dbReference>
<dbReference type="SUPFAM" id="SSF53850">
    <property type="entry name" value="Periplasmic binding protein-like II"/>
    <property type="match status" value="1"/>
</dbReference>
<evidence type="ECO:0000259" key="5">
    <source>
        <dbReference type="Pfam" id="PF00496"/>
    </source>
</evidence>
<evidence type="ECO:0000256" key="3">
    <source>
        <dbReference type="ARBA" id="ARBA00022448"/>
    </source>
</evidence>
<evidence type="ECO:0000256" key="2">
    <source>
        <dbReference type="ARBA" id="ARBA00005695"/>
    </source>
</evidence>
<dbReference type="Pfam" id="PF00496">
    <property type="entry name" value="SBP_bac_5"/>
    <property type="match status" value="1"/>
</dbReference>
<dbReference type="InterPro" id="IPR000914">
    <property type="entry name" value="SBP_5_dom"/>
</dbReference>
<organism evidence="6 7">
    <name type="scientific">Antarctobacter heliothermus</name>
    <dbReference type="NCBI Taxonomy" id="74033"/>
    <lineage>
        <taxon>Bacteria</taxon>
        <taxon>Pseudomonadati</taxon>
        <taxon>Pseudomonadota</taxon>
        <taxon>Alphaproteobacteria</taxon>
        <taxon>Rhodobacterales</taxon>
        <taxon>Roseobacteraceae</taxon>
        <taxon>Antarctobacter</taxon>
    </lineage>
</organism>
<proteinExistence type="inferred from homology"/>
<reference evidence="6 7" key="1">
    <citation type="submission" date="2017-06" db="EMBL/GenBank/DDBJ databases">
        <authorList>
            <person name="Kim H.J."/>
            <person name="Triplett B.A."/>
        </authorList>
    </citation>
    <scope>NUCLEOTIDE SEQUENCE [LARGE SCALE GENOMIC DNA]</scope>
    <source>
        <strain evidence="6 7">DSM 11445</strain>
    </source>
</reference>
<accession>A0A239M5B9</accession>
<gene>
    <name evidence="6" type="ORF">SAMN04488078_11185</name>
</gene>
<evidence type="ECO:0000256" key="1">
    <source>
        <dbReference type="ARBA" id="ARBA00004418"/>
    </source>
</evidence>
<name>A0A239M5B9_9RHOB</name>
<dbReference type="OrthoDB" id="9803988at2"/>
<dbReference type="AlphaFoldDB" id="A0A239M5B9"/>
<dbReference type="Proteomes" id="UP000198440">
    <property type="component" value="Unassembled WGS sequence"/>
</dbReference>
<comment type="similarity">
    <text evidence="2">Belongs to the bacterial solute-binding protein 5 family.</text>
</comment>
<dbReference type="PANTHER" id="PTHR30290:SF10">
    <property type="entry name" value="PERIPLASMIC OLIGOPEPTIDE-BINDING PROTEIN-RELATED"/>
    <property type="match status" value="1"/>
</dbReference>
<dbReference type="InterPro" id="IPR039424">
    <property type="entry name" value="SBP_5"/>
</dbReference>
<evidence type="ECO:0000313" key="6">
    <source>
        <dbReference type="EMBL" id="SNT37293.1"/>
    </source>
</evidence>
<dbReference type="EMBL" id="FZON01000118">
    <property type="protein sequence ID" value="SNT37293.1"/>
    <property type="molecule type" value="Genomic_DNA"/>
</dbReference>
<evidence type="ECO:0000313" key="7">
    <source>
        <dbReference type="Proteomes" id="UP000198440"/>
    </source>
</evidence>
<dbReference type="Gene3D" id="3.10.105.10">
    <property type="entry name" value="Dipeptide-binding Protein, Domain 3"/>
    <property type="match status" value="1"/>
</dbReference>
<dbReference type="GO" id="GO:0015833">
    <property type="term" value="P:peptide transport"/>
    <property type="evidence" value="ECO:0007669"/>
    <property type="project" value="TreeGrafter"/>
</dbReference>
<evidence type="ECO:0000256" key="4">
    <source>
        <dbReference type="ARBA" id="ARBA00022729"/>
    </source>
</evidence>